<name>A0ABU8XRY6_9PROT</name>
<dbReference type="Proteomes" id="UP001375743">
    <property type="component" value="Unassembled WGS sequence"/>
</dbReference>
<dbReference type="EMBL" id="JBBLZC010000010">
    <property type="protein sequence ID" value="MEK0083801.1"/>
    <property type="molecule type" value="Genomic_DNA"/>
</dbReference>
<proteinExistence type="predicted"/>
<protein>
    <submittedName>
        <fullName evidence="2">Uncharacterized protein</fullName>
    </submittedName>
</protein>
<sequence length="94" mass="10053">MKSSTELASAANKEDYPAIFIQHHRTTGGNDEQNIRILEDIVVVAFSVAVDISAAAPGAFGSIEEKEERAGIASGPTIRRRSAPFALPERGQSE</sequence>
<accession>A0ABU8XRY6</accession>
<comment type="caution">
    <text evidence="2">The sequence shown here is derived from an EMBL/GenBank/DDBJ whole genome shotgun (WGS) entry which is preliminary data.</text>
</comment>
<evidence type="ECO:0000256" key="1">
    <source>
        <dbReference type="SAM" id="MobiDB-lite"/>
    </source>
</evidence>
<evidence type="ECO:0000313" key="2">
    <source>
        <dbReference type="EMBL" id="MEK0083801.1"/>
    </source>
</evidence>
<feature type="region of interest" description="Disordered" evidence="1">
    <location>
        <begin position="65"/>
        <end position="94"/>
    </location>
</feature>
<keyword evidence="3" id="KW-1185">Reference proteome</keyword>
<dbReference type="RefSeq" id="WP_418159649.1">
    <property type="nucleotide sequence ID" value="NZ_JBBLZC010000010.1"/>
</dbReference>
<reference evidence="2 3" key="1">
    <citation type="submission" date="2024-01" db="EMBL/GenBank/DDBJ databases">
        <title>Multi-omics insights into the function and evolution of sodium benzoate biodegradation pathways in Benzoatithermus flavus gen. nov., sp. nov. from hot spring.</title>
        <authorList>
            <person name="Hu C.-J."/>
            <person name="Li W.-J."/>
        </authorList>
    </citation>
    <scope>NUCLEOTIDE SEQUENCE [LARGE SCALE GENOMIC DNA]</scope>
    <source>
        <strain evidence="2 3">SYSU G07066</strain>
    </source>
</reference>
<organism evidence="2 3">
    <name type="scientific">Benzoatithermus flavus</name>
    <dbReference type="NCBI Taxonomy" id="3108223"/>
    <lineage>
        <taxon>Bacteria</taxon>
        <taxon>Pseudomonadati</taxon>
        <taxon>Pseudomonadota</taxon>
        <taxon>Alphaproteobacteria</taxon>
        <taxon>Geminicoccales</taxon>
        <taxon>Geminicoccaceae</taxon>
        <taxon>Benzoatithermus</taxon>
    </lineage>
</organism>
<gene>
    <name evidence="2" type="ORF">U1T56_11610</name>
</gene>
<evidence type="ECO:0000313" key="3">
    <source>
        <dbReference type="Proteomes" id="UP001375743"/>
    </source>
</evidence>